<dbReference type="VEuPathDB" id="AmoebaDB:EIN_344860"/>
<evidence type="ECO:0000313" key="7">
    <source>
        <dbReference type="EMBL" id="ELP88526.1"/>
    </source>
</evidence>
<keyword evidence="5 6" id="KW-0472">Membrane</keyword>
<dbReference type="KEGG" id="eiv:EIN_344860"/>
<reference evidence="7 8" key="1">
    <citation type="submission" date="2012-10" db="EMBL/GenBank/DDBJ databases">
        <authorList>
            <person name="Zafar N."/>
            <person name="Inman J."/>
            <person name="Hall N."/>
            <person name="Lorenzi H."/>
            <person name="Caler E."/>
        </authorList>
    </citation>
    <scope>NUCLEOTIDE SEQUENCE [LARGE SCALE GENOMIC DNA]</scope>
    <source>
        <strain evidence="7 8">IP1</strain>
    </source>
</reference>
<dbReference type="OMA" id="TMGTEPV"/>
<dbReference type="GO" id="GO:0097020">
    <property type="term" value="F:COPII receptor activity"/>
    <property type="evidence" value="ECO:0007669"/>
    <property type="project" value="InterPro"/>
</dbReference>
<name>A0A0A1U3A7_ENTIV</name>
<evidence type="ECO:0000256" key="5">
    <source>
        <dbReference type="ARBA" id="ARBA00023136"/>
    </source>
</evidence>
<dbReference type="GO" id="GO:0005789">
    <property type="term" value="C:endoplasmic reticulum membrane"/>
    <property type="evidence" value="ECO:0007669"/>
    <property type="project" value="TreeGrafter"/>
</dbReference>
<dbReference type="RefSeq" id="XP_004255297.1">
    <property type="nucleotide sequence ID" value="XM_004255249.1"/>
</dbReference>
<keyword evidence="4 6" id="KW-1133">Transmembrane helix</keyword>
<dbReference type="PANTHER" id="PTHR13144">
    <property type="entry name" value="TEX261 PROTEIN"/>
    <property type="match status" value="1"/>
</dbReference>
<dbReference type="InterPro" id="IPR007277">
    <property type="entry name" value="Svp26/Tex261"/>
</dbReference>
<dbReference type="AlphaFoldDB" id="A0A0A1U3A7"/>
<dbReference type="PANTHER" id="PTHR13144:SF0">
    <property type="entry name" value="PROTEIN TEX261"/>
    <property type="match status" value="1"/>
</dbReference>
<sequence>MWLSLSSIINFVLDYGFALLVLVILVGFCVASGMYVFSLFVEERPSHAKMIVKILVVGSLLQTILCLRFIPWYVVWINIIGHIIYLMVSNEIPYINYTSPIFFAGCVTAVSSHLAFAIHFILSPHWEFWRLLLVNIYTLWTVPLLLVCSAVTAPEALVGAGEDENVHRSLFARMLKKLFGKAAAFVEKMN</sequence>
<dbReference type="GO" id="GO:0000139">
    <property type="term" value="C:Golgi membrane"/>
    <property type="evidence" value="ECO:0007669"/>
    <property type="project" value="TreeGrafter"/>
</dbReference>
<dbReference type="Proteomes" id="UP000014680">
    <property type="component" value="Unassembled WGS sequence"/>
</dbReference>
<dbReference type="GeneID" id="14887485"/>
<dbReference type="Pfam" id="PF04148">
    <property type="entry name" value="Erv26"/>
    <property type="match status" value="1"/>
</dbReference>
<dbReference type="GO" id="GO:0006888">
    <property type="term" value="P:endoplasmic reticulum to Golgi vesicle-mediated transport"/>
    <property type="evidence" value="ECO:0007669"/>
    <property type="project" value="InterPro"/>
</dbReference>
<comment type="subcellular location">
    <subcellularLocation>
        <location evidence="1">Membrane</location>
        <topology evidence="1">Multi-pass membrane protein</topology>
    </subcellularLocation>
</comment>
<gene>
    <name evidence="7" type="ORF">EIN_344860</name>
</gene>
<evidence type="ECO:0000313" key="8">
    <source>
        <dbReference type="Proteomes" id="UP000014680"/>
    </source>
</evidence>
<evidence type="ECO:0000256" key="3">
    <source>
        <dbReference type="ARBA" id="ARBA00022692"/>
    </source>
</evidence>
<evidence type="ECO:0000256" key="4">
    <source>
        <dbReference type="ARBA" id="ARBA00022989"/>
    </source>
</evidence>
<proteinExistence type="inferred from homology"/>
<feature type="transmembrane region" description="Helical" evidence="6">
    <location>
        <begin position="101"/>
        <end position="122"/>
    </location>
</feature>
<organism evidence="7 8">
    <name type="scientific">Entamoeba invadens IP1</name>
    <dbReference type="NCBI Taxonomy" id="370355"/>
    <lineage>
        <taxon>Eukaryota</taxon>
        <taxon>Amoebozoa</taxon>
        <taxon>Evosea</taxon>
        <taxon>Archamoebae</taxon>
        <taxon>Mastigamoebida</taxon>
        <taxon>Entamoebidae</taxon>
        <taxon>Entamoeba</taxon>
    </lineage>
</organism>
<feature type="transmembrane region" description="Helical" evidence="6">
    <location>
        <begin position="15"/>
        <end position="38"/>
    </location>
</feature>
<feature type="transmembrane region" description="Helical" evidence="6">
    <location>
        <begin position="128"/>
        <end position="147"/>
    </location>
</feature>
<protein>
    <recommendedName>
        <fullName evidence="9">Protein TEX261</fullName>
    </recommendedName>
</protein>
<comment type="similarity">
    <text evidence="2">Belongs to the SVP26 family.</text>
</comment>
<dbReference type="EMBL" id="KB206755">
    <property type="protein sequence ID" value="ELP88526.1"/>
    <property type="molecule type" value="Genomic_DNA"/>
</dbReference>
<accession>A0A0A1U3A7</accession>
<feature type="transmembrane region" description="Helical" evidence="6">
    <location>
        <begin position="50"/>
        <end position="70"/>
    </location>
</feature>
<keyword evidence="8" id="KW-1185">Reference proteome</keyword>
<evidence type="ECO:0000256" key="6">
    <source>
        <dbReference type="SAM" id="Phobius"/>
    </source>
</evidence>
<dbReference type="OrthoDB" id="28257at2759"/>
<evidence type="ECO:0000256" key="1">
    <source>
        <dbReference type="ARBA" id="ARBA00004141"/>
    </source>
</evidence>
<evidence type="ECO:0008006" key="9">
    <source>
        <dbReference type="Google" id="ProtNLM"/>
    </source>
</evidence>
<keyword evidence="3 6" id="KW-0812">Transmembrane</keyword>
<evidence type="ECO:0000256" key="2">
    <source>
        <dbReference type="ARBA" id="ARBA00008096"/>
    </source>
</evidence>
<dbReference type="GO" id="GO:0030134">
    <property type="term" value="C:COPII-coated ER to Golgi transport vesicle"/>
    <property type="evidence" value="ECO:0007669"/>
    <property type="project" value="TreeGrafter"/>
</dbReference>